<evidence type="ECO:0000256" key="5">
    <source>
        <dbReference type="ARBA" id="ARBA00022645"/>
    </source>
</evidence>
<keyword evidence="21" id="KW-0732">Signal</keyword>
<keyword evidence="5" id="KW-0121">Carboxypeptidase</keyword>
<evidence type="ECO:0000256" key="16">
    <source>
        <dbReference type="ARBA" id="ARBA00023316"/>
    </source>
</evidence>
<evidence type="ECO:0000256" key="6">
    <source>
        <dbReference type="ARBA" id="ARBA00022670"/>
    </source>
</evidence>
<gene>
    <name evidence="24" type="ORF">HNR65_002841</name>
</gene>
<keyword evidence="13" id="KW-1133">Transmembrane helix</keyword>
<keyword evidence="25" id="KW-1185">Reference proteome</keyword>
<keyword evidence="9" id="KW-0812">Transmembrane</keyword>
<evidence type="ECO:0000256" key="21">
    <source>
        <dbReference type="SAM" id="SignalP"/>
    </source>
</evidence>
<keyword evidence="14" id="KW-0472">Membrane</keyword>
<dbReference type="GO" id="GO:0006508">
    <property type="term" value="P:proteolysis"/>
    <property type="evidence" value="ECO:0007669"/>
    <property type="project" value="UniProtKB-KW"/>
</dbReference>
<sequence length="650" mass="70976">MKTIVQSVWMKIVLVAAAAAVCGATVAAVVAARSDLPEIRGLEDFSPSAVSRIYSADQVLLAEVYVRKRSPVPLEQVPDALETALLTTEDRQFRDHSGLDIKGILRALVHDIKTGSLTQGASTITQQLAKTLFLTPEKSLERKLKEAFLALQLERRYTKDEILELYLNQIYYGSGAYGVEMAARTYFAKPASELNLAECAMIAGLPKAPSTYSPLVNPDLAIQRRNLVLAMMHHTGNISKQAFQKAADTPYQPPGEKTAASQRASYFVDYVKQQLRDTIGADLLYKGGITVQTTLSHELQQAADQAVAEGLSSLSSRIAEKKEERDQVQGALVAIDVQTGAIRAMTGGRDYQKTQFNRAVAARRQPGSAFKPIIYACALENGYDQDSLLLDAPMAFSAPKGRRDWQPENFSGDYAGEITLRKAVTASKNIPAVRVLQDIGPAAAIDFARKMGIESRLSPYLSMALGSFELNLLELTSAYTVFPNQGRFVEPGGIARIIGPDNRIIWESEPRKHLAMSRTSAAIMTDVLKGVIREGSGRGARDLGRELAGKTGTTNQYRDALFVGFSPGLAAGVWVGRDDYAPLGPYETGARAALPIWKQFMEKAIKTQPLQYFDFPDALEQVRMDPVTGKRVSGNRGVSARIRKNPDGGR</sequence>
<evidence type="ECO:0000256" key="18">
    <source>
        <dbReference type="ARBA" id="ARBA00049902"/>
    </source>
</evidence>
<dbReference type="Gene3D" id="1.10.3810.10">
    <property type="entry name" value="Biosynthetic peptidoglycan transglycosylase-like"/>
    <property type="match status" value="1"/>
</dbReference>
<feature type="chain" id="PRO_5031462139" description="peptidoglycan glycosyltransferase" evidence="21">
    <location>
        <begin position="28"/>
        <end position="650"/>
    </location>
</feature>
<organism evidence="24 25">
    <name type="scientific">Desulfosalsimonas propionicica</name>
    <dbReference type="NCBI Taxonomy" id="332175"/>
    <lineage>
        <taxon>Bacteria</taxon>
        <taxon>Pseudomonadati</taxon>
        <taxon>Thermodesulfobacteriota</taxon>
        <taxon>Desulfobacteria</taxon>
        <taxon>Desulfobacterales</taxon>
        <taxon>Desulfosalsimonadaceae</taxon>
        <taxon>Desulfosalsimonas</taxon>
    </lineage>
</organism>
<evidence type="ECO:0000313" key="25">
    <source>
        <dbReference type="Proteomes" id="UP000525298"/>
    </source>
</evidence>
<evidence type="ECO:0000313" key="24">
    <source>
        <dbReference type="EMBL" id="MBA2882489.1"/>
    </source>
</evidence>
<dbReference type="InterPro" id="IPR012338">
    <property type="entry name" value="Beta-lactam/transpept-like"/>
</dbReference>
<dbReference type="NCBIfam" id="TIGR02074">
    <property type="entry name" value="PBP_1a_fam"/>
    <property type="match status" value="1"/>
</dbReference>
<comment type="catalytic activity">
    <reaction evidence="18">
        <text>[GlcNAc-(1-&gt;4)-Mur2Ac(oyl-L-Ala-gamma-D-Glu-L-Lys-D-Ala-D-Ala)](n)-di-trans,octa-cis-undecaprenyl diphosphate + beta-D-GlcNAc-(1-&gt;4)-Mur2Ac(oyl-L-Ala-gamma-D-Glu-L-Lys-D-Ala-D-Ala)-di-trans,octa-cis-undecaprenyl diphosphate = [GlcNAc-(1-&gt;4)-Mur2Ac(oyl-L-Ala-gamma-D-Glu-L-Lys-D-Ala-D-Ala)](n+1)-di-trans,octa-cis-undecaprenyl diphosphate + di-trans,octa-cis-undecaprenyl diphosphate + H(+)</text>
        <dbReference type="Rhea" id="RHEA:23708"/>
        <dbReference type="Rhea" id="RHEA-COMP:9602"/>
        <dbReference type="Rhea" id="RHEA-COMP:9603"/>
        <dbReference type="ChEBI" id="CHEBI:15378"/>
        <dbReference type="ChEBI" id="CHEBI:58405"/>
        <dbReference type="ChEBI" id="CHEBI:60033"/>
        <dbReference type="ChEBI" id="CHEBI:78435"/>
        <dbReference type="EC" id="2.4.99.28"/>
    </reaction>
</comment>
<evidence type="ECO:0000256" key="7">
    <source>
        <dbReference type="ARBA" id="ARBA00022676"/>
    </source>
</evidence>
<comment type="pathway">
    <text evidence="19">Glycan biosynthesis.</text>
</comment>
<dbReference type="GO" id="GO:0004180">
    <property type="term" value="F:carboxypeptidase activity"/>
    <property type="evidence" value="ECO:0007669"/>
    <property type="project" value="UniProtKB-KW"/>
</dbReference>
<keyword evidence="12" id="KW-0573">Peptidoglycan synthesis</keyword>
<dbReference type="GO" id="GO:0008955">
    <property type="term" value="F:peptidoglycan glycosyltransferase activity"/>
    <property type="evidence" value="ECO:0007669"/>
    <property type="project" value="UniProtKB-EC"/>
</dbReference>
<comment type="similarity">
    <text evidence="4">In the N-terminal section; belongs to the glycosyltransferase 51 family.</text>
</comment>
<evidence type="ECO:0000259" key="23">
    <source>
        <dbReference type="Pfam" id="PF00912"/>
    </source>
</evidence>
<dbReference type="InterPro" id="IPR023346">
    <property type="entry name" value="Lysozyme-like_dom_sf"/>
</dbReference>
<dbReference type="PANTHER" id="PTHR32282:SF33">
    <property type="entry name" value="PEPTIDOGLYCAN GLYCOSYLTRANSFERASE"/>
    <property type="match status" value="1"/>
</dbReference>
<dbReference type="SUPFAM" id="SSF56601">
    <property type="entry name" value="beta-lactamase/transpeptidase-like"/>
    <property type="match status" value="1"/>
</dbReference>
<dbReference type="InterPro" id="IPR001460">
    <property type="entry name" value="PCN-bd_Tpept"/>
</dbReference>
<evidence type="ECO:0000256" key="2">
    <source>
        <dbReference type="ARBA" id="ARBA00004752"/>
    </source>
</evidence>
<keyword evidence="10 24" id="KW-0378">Hydrolase</keyword>
<dbReference type="Gene3D" id="3.40.710.10">
    <property type="entry name" value="DD-peptidase/beta-lactamase superfamily"/>
    <property type="match status" value="1"/>
</dbReference>
<evidence type="ECO:0000256" key="12">
    <source>
        <dbReference type="ARBA" id="ARBA00022984"/>
    </source>
</evidence>
<keyword evidence="16" id="KW-0961">Cell wall biogenesis/degradation</keyword>
<feature type="region of interest" description="Disordered" evidence="20">
    <location>
        <begin position="629"/>
        <end position="650"/>
    </location>
</feature>
<dbReference type="PANTHER" id="PTHR32282">
    <property type="entry name" value="BINDING PROTEIN TRANSPEPTIDASE, PUTATIVE-RELATED"/>
    <property type="match status" value="1"/>
</dbReference>
<comment type="caution">
    <text evidence="24">The sequence shown here is derived from an EMBL/GenBank/DDBJ whole genome shotgun (WGS) entry which is preliminary data.</text>
</comment>
<evidence type="ECO:0000256" key="15">
    <source>
        <dbReference type="ARBA" id="ARBA00023268"/>
    </source>
</evidence>
<evidence type="ECO:0000256" key="1">
    <source>
        <dbReference type="ARBA" id="ARBA00004370"/>
    </source>
</evidence>
<evidence type="ECO:0000256" key="19">
    <source>
        <dbReference type="ARBA" id="ARBA00060592"/>
    </source>
</evidence>
<dbReference type="Pfam" id="PF00905">
    <property type="entry name" value="Transpeptidase"/>
    <property type="match status" value="1"/>
</dbReference>
<dbReference type="GO" id="GO:0008360">
    <property type="term" value="P:regulation of cell shape"/>
    <property type="evidence" value="ECO:0007669"/>
    <property type="project" value="UniProtKB-KW"/>
</dbReference>
<keyword evidence="8 24" id="KW-0808">Transferase</keyword>
<dbReference type="GO" id="GO:0008658">
    <property type="term" value="F:penicillin binding"/>
    <property type="evidence" value="ECO:0007669"/>
    <property type="project" value="InterPro"/>
</dbReference>
<dbReference type="Proteomes" id="UP000525298">
    <property type="component" value="Unassembled WGS sequence"/>
</dbReference>
<dbReference type="UniPathway" id="UPA00219"/>
<dbReference type="GO" id="GO:0016020">
    <property type="term" value="C:membrane"/>
    <property type="evidence" value="ECO:0007669"/>
    <property type="project" value="UniProtKB-SubCell"/>
</dbReference>
<evidence type="ECO:0000256" key="17">
    <source>
        <dbReference type="ARBA" id="ARBA00044770"/>
    </source>
</evidence>
<evidence type="ECO:0000256" key="20">
    <source>
        <dbReference type="SAM" id="MobiDB-lite"/>
    </source>
</evidence>
<keyword evidence="6" id="KW-0645">Protease</keyword>
<dbReference type="GO" id="GO:0030288">
    <property type="term" value="C:outer membrane-bounded periplasmic space"/>
    <property type="evidence" value="ECO:0007669"/>
    <property type="project" value="TreeGrafter"/>
</dbReference>
<proteinExistence type="inferred from homology"/>
<dbReference type="SUPFAM" id="SSF53955">
    <property type="entry name" value="Lysozyme-like"/>
    <property type="match status" value="1"/>
</dbReference>
<keyword evidence="11" id="KW-0133">Cell shape</keyword>
<feature type="domain" description="Glycosyl transferase family 51" evidence="23">
    <location>
        <begin position="61"/>
        <end position="233"/>
    </location>
</feature>
<dbReference type="InterPro" id="IPR001264">
    <property type="entry name" value="Glyco_trans_51"/>
</dbReference>
<dbReference type="GO" id="GO:0009252">
    <property type="term" value="P:peptidoglycan biosynthetic process"/>
    <property type="evidence" value="ECO:0007669"/>
    <property type="project" value="UniProtKB-UniPathway"/>
</dbReference>
<dbReference type="EMBL" id="JACDUS010000010">
    <property type="protein sequence ID" value="MBA2882489.1"/>
    <property type="molecule type" value="Genomic_DNA"/>
</dbReference>
<feature type="domain" description="Penicillin-binding protein transpeptidase" evidence="22">
    <location>
        <begin position="330"/>
        <end position="567"/>
    </location>
</feature>
<accession>A0A7W0CB88</accession>
<protein>
    <recommendedName>
        <fullName evidence="17">peptidoglycan glycosyltransferase</fullName>
        <ecNumber evidence="17">2.4.99.28</ecNumber>
    </recommendedName>
</protein>
<evidence type="ECO:0000256" key="14">
    <source>
        <dbReference type="ARBA" id="ARBA00023136"/>
    </source>
</evidence>
<dbReference type="FunFam" id="1.10.3810.10:FF:000003">
    <property type="entry name" value="Penicillin-binding protein 1a"/>
    <property type="match status" value="1"/>
</dbReference>
<keyword evidence="15" id="KW-0511">Multifunctional enzyme</keyword>
<keyword evidence="7 24" id="KW-0328">Glycosyltransferase</keyword>
<feature type="signal peptide" evidence="21">
    <location>
        <begin position="1"/>
        <end position="27"/>
    </location>
</feature>
<comment type="pathway">
    <text evidence="2">Cell wall biogenesis; peptidoglycan biosynthesis.</text>
</comment>
<evidence type="ECO:0000256" key="3">
    <source>
        <dbReference type="ARBA" id="ARBA00007090"/>
    </source>
</evidence>
<evidence type="ECO:0000256" key="4">
    <source>
        <dbReference type="ARBA" id="ARBA00007739"/>
    </source>
</evidence>
<dbReference type="GO" id="GO:0071555">
    <property type="term" value="P:cell wall organization"/>
    <property type="evidence" value="ECO:0007669"/>
    <property type="project" value="UniProtKB-KW"/>
</dbReference>
<comment type="similarity">
    <text evidence="3">In the C-terminal section; belongs to the transpeptidase family.</text>
</comment>
<evidence type="ECO:0000256" key="10">
    <source>
        <dbReference type="ARBA" id="ARBA00022801"/>
    </source>
</evidence>
<dbReference type="Pfam" id="PF00912">
    <property type="entry name" value="Transgly"/>
    <property type="match status" value="1"/>
</dbReference>
<evidence type="ECO:0000256" key="11">
    <source>
        <dbReference type="ARBA" id="ARBA00022960"/>
    </source>
</evidence>
<dbReference type="AlphaFoldDB" id="A0A7W0CB88"/>
<dbReference type="RefSeq" id="WP_181552124.1">
    <property type="nucleotide sequence ID" value="NZ_JACDUS010000010.1"/>
</dbReference>
<dbReference type="InterPro" id="IPR050396">
    <property type="entry name" value="Glycosyltr_51/Transpeptidase"/>
</dbReference>
<evidence type="ECO:0000256" key="8">
    <source>
        <dbReference type="ARBA" id="ARBA00022679"/>
    </source>
</evidence>
<evidence type="ECO:0000259" key="22">
    <source>
        <dbReference type="Pfam" id="PF00905"/>
    </source>
</evidence>
<comment type="subcellular location">
    <subcellularLocation>
        <location evidence="1">Membrane</location>
    </subcellularLocation>
</comment>
<name>A0A7W0CB88_9BACT</name>
<dbReference type="InterPro" id="IPR036950">
    <property type="entry name" value="PBP_transglycosylase"/>
</dbReference>
<dbReference type="EC" id="2.4.99.28" evidence="17"/>
<reference evidence="24 25" key="1">
    <citation type="submission" date="2020-07" db="EMBL/GenBank/DDBJ databases">
        <title>Genomic Encyclopedia of Type Strains, Phase IV (KMG-IV): sequencing the most valuable type-strain genomes for metagenomic binning, comparative biology and taxonomic classification.</title>
        <authorList>
            <person name="Goeker M."/>
        </authorList>
    </citation>
    <scope>NUCLEOTIDE SEQUENCE [LARGE SCALE GENOMIC DNA]</scope>
    <source>
        <strain evidence="24 25">DSM 17721</strain>
    </source>
</reference>
<evidence type="ECO:0000256" key="13">
    <source>
        <dbReference type="ARBA" id="ARBA00022989"/>
    </source>
</evidence>
<evidence type="ECO:0000256" key="9">
    <source>
        <dbReference type="ARBA" id="ARBA00022692"/>
    </source>
</evidence>